<proteinExistence type="predicted"/>
<dbReference type="EMBL" id="LR796837">
    <property type="protein sequence ID" value="CAB4169243.1"/>
    <property type="molecule type" value="Genomic_DNA"/>
</dbReference>
<evidence type="ECO:0000313" key="1">
    <source>
        <dbReference type="EMBL" id="CAB4169243.1"/>
    </source>
</evidence>
<reference evidence="1" key="1">
    <citation type="submission" date="2020-05" db="EMBL/GenBank/DDBJ databases">
        <authorList>
            <person name="Chiriac C."/>
            <person name="Salcher M."/>
            <person name="Ghai R."/>
            <person name="Kavagutti S V."/>
        </authorList>
    </citation>
    <scope>NUCLEOTIDE SEQUENCE</scope>
</reference>
<dbReference type="EMBL" id="LR798364">
    <property type="protein sequence ID" value="CAB5226937.1"/>
    <property type="molecule type" value="Genomic_DNA"/>
</dbReference>
<evidence type="ECO:0000313" key="2">
    <source>
        <dbReference type="EMBL" id="CAB5226937.1"/>
    </source>
</evidence>
<gene>
    <name evidence="2" type="ORF">UFOVP1516_65</name>
    <name evidence="1" type="ORF">UFOVP887_70</name>
</gene>
<name>A0A6J5PCS0_9CAUD</name>
<accession>A0A6J5PCS0</accession>
<protein>
    <submittedName>
        <fullName evidence="1">Uncharacterized protein</fullName>
    </submittedName>
</protein>
<sequence>MFRPGYFFTQTNNGAIGGLVGSDQLKPVFNEATTAIVRSTALFCPCYSLICVDFAPGTTGSVRVINNPFDNTPSAKDKVLVTLTASGQFVMASAGIILVDVTAINGTISARVVFDQALDD</sequence>
<organism evidence="1">
    <name type="scientific">uncultured Caudovirales phage</name>
    <dbReference type="NCBI Taxonomy" id="2100421"/>
    <lineage>
        <taxon>Viruses</taxon>
        <taxon>Duplodnaviria</taxon>
        <taxon>Heunggongvirae</taxon>
        <taxon>Uroviricota</taxon>
        <taxon>Caudoviricetes</taxon>
        <taxon>Peduoviridae</taxon>
        <taxon>Maltschvirus</taxon>
        <taxon>Maltschvirus maltsch</taxon>
    </lineage>
</organism>